<evidence type="ECO:0000313" key="1">
    <source>
        <dbReference type="EMBL" id="KZX17112.1"/>
    </source>
</evidence>
<proteinExistence type="predicted"/>
<name>A0A166EXC7_9EURY</name>
<dbReference type="OrthoDB" id="77389at2157"/>
<accession>A0A166EXC7</accession>
<sequence length="267" mass="29279">MKRNNKTLKAFLIIVSIVMIIASVSAISATKTYIKVDPIENTSLGGGVNIKATIYDEDGNVLSGKMIDFSINGEHCNGHEFSNQFGSSYLFQVANKVGLNTVLVSYNSTDEYESSSTTATFYVSDPKANNEAKDSPKEVETATPKTGTEKIAVLNVKNSYSTKKGKIILKSILSNVGQKEGKFKISYKLPKGLTYKKPVVSKGILIKYDKKKRIVTLIVNKLKVKSPLSIKFTLNAKKGKYSINPTIIKSTGLKIKSNNKLPKIKVK</sequence>
<dbReference type="PATRIC" id="fig|47311.3.peg.385"/>
<dbReference type="AlphaFoldDB" id="A0A166EXC7"/>
<evidence type="ECO:0008006" key="3">
    <source>
        <dbReference type="Google" id="ProtNLM"/>
    </source>
</evidence>
<comment type="caution">
    <text evidence="1">The sequence shown here is derived from an EMBL/GenBank/DDBJ whole genome shotgun (WGS) entry which is preliminary data.</text>
</comment>
<dbReference type="Proteomes" id="UP000077275">
    <property type="component" value="Unassembled WGS sequence"/>
</dbReference>
<dbReference type="EMBL" id="LWMW01000064">
    <property type="protein sequence ID" value="KZX17112.1"/>
    <property type="molecule type" value="Genomic_DNA"/>
</dbReference>
<protein>
    <recommendedName>
        <fullName evidence="3">Bacterial Ig-like domain protein</fullName>
    </recommendedName>
</protein>
<keyword evidence="2" id="KW-1185">Reference proteome</keyword>
<organism evidence="1 2">
    <name type="scientific">Methanobrevibacter cuticularis</name>
    <dbReference type="NCBI Taxonomy" id="47311"/>
    <lineage>
        <taxon>Archaea</taxon>
        <taxon>Methanobacteriati</taxon>
        <taxon>Methanobacteriota</taxon>
        <taxon>Methanomada group</taxon>
        <taxon>Methanobacteria</taxon>
        <taxon>Methanobacteriales</taxon>
        <taxon>Methanobacteriaceae</taxon>
        <taxon>Methanobrevibacter</taxon>
    </lineage>
</organism>
<dbReference type="RefSeq" id="WP_067258095.1">
    <property type="nucleotide sequence ID" value="NZ_LWMW01000064.1"/>
</dbReference>
<reference evidence="1 2" key="1">
    <citation type="submission" date="2016-04" db="EMBL/GenBank/DDBJ databases">
        <title>Genome sequence of Methanobrevibacter cuticularis DSM 11139.</title>
        <authorList>
            <person name="Poehlein A."/>
            <person name="Seedorf H."/>
            <person name="Daniel R."/>
        </authorList>
    </citation>
    <scope>NUCLEOTIDE SEQUENCE [LARGE SCALE GENOMIC DNA]</scope>
    <source>
        <strain evidence="1 2">DSM 11139</strain>
    </source>
</reference>
<evidence type="ECO:0000313" key="2">
    <source>
        <dbReference type="Proteomes" id="UP000077275"/>
    </source>
</evidence>
<gene>
    <name evidence="1" type="ORF">MBCUT_03440</name>
</gene>